<dbReference type="AlphaFoldDB" id="A0AAE4Z768"/>
<feature type="transmembrane region" description="Helical" evidence="1">
    <location>
        <begin position="60"/>
        <end position="80"/>
    </location>
</feature>
<name>A0AAE4Z768_9BACT</name>
<evidence type="ECO:0000256" key="1">
    <source>
        <dbReference type="SAM" id="Phobius"/>
    </source>
</evidence>
<proteinExistence type="predicted"/>
<sequence>MSFVPLVPGSSDSPRVRELSERLTSVIREYQRQSGATDDDVRQALRLTRSDTTKSTAGRAVAMASGVALLIAIGVFALYLSRTQPEPGDVTAIPAVLLGLVVVVGLITYLRSR</sequence>
<comment type="caution">
    <text evidence="2">The sequence shown here is derived from an EMBL/GenBank/DDBJ whole genome shotgun (WGS) entry which is preliminary data.</text>
</comment>
<feature type="transmembrane region" description="Helical" evidence="1">
    <location>
        <begin position="92"/>
        <end position="110"/>
    </location>
</feature>
<accession>A0AAE4Z768</accession>
<keyword evidence="1" id="KW-1133">Transmembrane helix</keyword>
<organism evidence="2 3">
    <name type="scientific">Candidatus Kutchimonas denitrificans</name>
    <dbReference type="NCBI Taxonomy" id="3056748"/>
    <lineage>
        <taxon>Bacteria</taxon>
        <taxon>Pseudomonadati</taxon>
        <taxon>Gemmatimonadota</taxon>
        <taxon>Gemmatimonadia</taxon>
        <taxon>Candidatus Palauibacterales</taxon>
        <taxon>Candidatus Palauibacteraceae</taxon>
        <taxon>Candidatus Kutchimonas</taxon>
    </lineage>
</organism>
<reference evidence="2 3" key="1">
    <citation type="submission" date="2020-01" db="EMBL/GenBank/DDBJ databases">
        <title>Genomes assembled from Gulf of Kutch pelagic sediment metagenomes.</title>
        <authorList>
            <person name="Chandrashekar M."/>
            <person name="Mahajan M.S."/>
            <person name="Dave K.J."/>
            <person name="Vatsa P."/>
            <person name="Nathani N.M."/>
        </authorList>
    </citation>
    <scope>NUCLEOTIDE SEQUENCE [LARGE SCALE GENOMIC DNA]</scope>
    <source>
        <strain evidence="2">KS3-K002</strain>
    </source>
</reference>
<keyword evidence="1" id="KW-0472">Membrane</keyword>
<evidence type="ECO:0000313" key="3">
    <source>
        <dbReference type="Proteomes" id="UP000702544"/>
    </source>
</evidence>
<keyword evidence="1" id="KW-0812">Transmembrane</keyword>
<gene>
    <name evidence="2" type="ORF">GWO12_06980</name>
</gene>
<protein>
    <submittedName>
        <fullName evidence="2">WHG domain-containing protein</fullName>
    </submittedName>
</protein>
<dbReference type="EMBL" id="JAACAK010000049">
    <property type="protein sequence ID" value="NIR74843.1"/>
    <property type="molecule type" value="Genomic_DNA"/>
</dbReference>
<evidence type="ECO:0000313" key="2">
    <source>
        <dbReference type="EMBL" id="NIR74843.1"/>
    </source>
</evidence>
<dbReference type="Proteomes" id="UP000702544">
    <property type="component" value="Unassembled WGS sequence"/>
</dbReference>